<dbReference type="PANTHER" id="PTHR34148:SF1">
    <property type="entry name" value="ADENOSYLCOBINAMIDE-GDP RIBAZOLETRANSFERASE"/>
    <property type="match status" value="1"/>
</dbReference>
<evidence type="ECO:0000256" key="14">
    <source>
        <dbReference type="ARBA" id="ARBA00025228"/>
    </source>
</evidence>
<comment type="subcellular location">
    <subcellularLocation>
        <location evidence="2 19">Cell membrane</location>
        <topology evidence="2 19">Multi-pass membrane protein</topology>
    </subcellularLocation>
</comment>
<evidence type="ECO:0000256" key="7">
    <source>
        <dbReference type="ARBA" id="ARBA00022475"/>
    </source>
</evidence>
<evidence type="ECO:0000313" key="20">
    <source>
        <dbReference type="EMBL" id="MFC7290431.1"/>
    </source>
</evidence>
<evidence type="ECO:0000256" key="19">
    <source>
        <dbReference type="HAMAP-Rule" id="MF_00719"/>
    </source>
</evidence>
<evidence type="ECO:0000256" key="12">
    <source>
        <dbReference type="ARBA" id="ARBA00022989"/>
    </source>
</evidence>
<comment type="cofactor">
    <cofactor evidence="1 19">
        <name>Mg(2+)</name>
        <dbReference type="ChEBI" id="CHEBI:18420"/>
    </cofactor>
</comment>
<keyword evidence="13 19" id="KW-0472">Membrane</keyword>
<gene>
    <name evidence="19 20" type="primary">cobS</name>
    <name evidence="20" type="ORF">ACFQS8_02290</name>
</gene>
<name>A0ABW2IHN1_9PROT</name>
<evidence type="ECO:0000256" key="3">
    <source>
        <dbReference type="ARBA" id="ARBA00004663"/>
    </source>
</evidence>
<evidence type="ECO:0000256" key="10">
    <source>
        <dbReference type="ARBA" id="ARBA00022692"/>
    </source>
</evidence>
<comment type="similarity">
    <text evidence="4 19">Belongs to the CobS family.</text>
</comment>
<reference evidence="21" key="1">
    <citation type="journal article" date="2019" name="Int. J. Syst. Evol. Microbiol.">
        <title>The Global Catalogue of Microorganisms (GCM) 10K type strain sequencing project: providing services to taxonomists for standard genome sequencing and annotation.</title>
        <authorList>
            <consortium name="The Broad Institute Genomics Platform"/>
            <consortium name="The Broad Institute Genome Sequencing Center for Infectious Disease"/>
            <person name="Wu L."/>
            <person name="Ma J."/>
        </authorList>
    </citation>
    <scope>NUCLEOTIDE SEQUENCE [LARGE SCALE GENOMIC DNA]</scope>
    <source>
        <strain evidence="21">CCUG 51308</strain>
    </source>
</reference>
<evidence type="ECO:0000256" key="6">
    <source>
        <dbReference type="ARBA" id="ARBA00015850"/>
    </source>
</evidence>
<feature type="transmembrane region" description="Helical" evidence="19">
    <location>
        <begin position="41"/>
        <end position="60"/>
    </location>
</feature>
<evidence type="ECO:0000256" key="1">
    <source>
        <dbReference type="ARBA" id="ARBA00001946"/>
    </source>
</evidence>
<dbReference type="EC" id="2.7.8.26" evidence="5 19"/>
<dbReference type="PANTHER" id="PTHR34148">
    <property type="entry name" value="ADENOSYLCOBINAMIDE-GDP RIBAZOLETRANSFERASE"/>
    <property type="match status" value="1"/>
</dbReference>
<keyword evidence="9 19" id="KW-0808">Transferase</keyword>
<evidence type="ECO:0000256" key="16">
    <source>
        <dbReference type="ARBA" id="ARBA00032853"/>
    </source>
</evidence>
<keyword evidence="21" id="KW-1185">Reference proteome</keyword>
<keyword evidence="10 19" id="KW-0812">Transmembrane</keyword>
<evidence type="ECO:0000256" key="11">
    <source>
        <dbReference type="ARBA" id="ARBA00022842"/>
    </source>
</evidence>
<sequence>MISAIRNEISVFLLAVQFLTRLCLPSAIGFTPARLASAPAYFPLVGLLIGACIAGAYGLLSTVFSTPISILISTGISLALTGAFHEDGLADTFDGIGGGHTKDKSLEIMKDSRLGTYGSCALILALLIKIGALIELGSSLIMPVIIFAHGLSRLSSVLVIASSRYVRNEGTGKPTATGISIFRLIFALGVGSASIAIFSIFVSLSVTLFALLGLLIGHVIARMMFEKKLGGYTGDTLGAVQQFSEIGIYLGILACL</sequence>
<feature type="transmembrane region" description="Helical" evidence="19">
    <location>
        <begin position="181"/>
        <end position="202"/>
    </location>
</feature>
<dbReference type="NCBIfam" id="TIGR00317">
    <property type="entry name" value="cobS"/>
    <property type="match status" value="1"/>
</dbReference>
<dbReference type="HAMAP" id="MF_00719">
    <property type="entry name" value="CobS"/>
    <property type="match status" value="1"/>
</dbReference>
<evidence type="ECO:0000256" key="2">
    <source>
        <dbReference type="ARBA" id="ARBA00004651"/>
    </source>
</evidence>
<comment type="caution">
    <text evidence="20">The sequence shown here is derived from an EMBL/GenBank/DDBJ whole genome shotgun (WGS) entry which is preliminary data.</text>
</comment>
<protein>
    <recommendedName>
        <fullName evidence="6 19">Adenosylcobinamide-GDP ribazoletransferase</fullName>
        <ecNumber evidence="5 19">2.7.8.26</ecNumber>
    </recommendedName>
    <alternativeName>
        <fullName evidence="16 19">Cobalamin synthase</fullName>
    </alternativeName>
    <alternativeName>
        <fullName evidence="15 19">Cobalamin-5'-phosphate synthase</fullName>
    </alternativeName>
</protein>
<feature type="transmembrane region" description="Helical" evidence="19">
    <location>
        <begin position="208"/>
        <end position="225"/>
    </location>
</feature>
<keyword evidence="7 19" id="KW-1003">Cell membrane</keyword>
<organism evidence="20 21">
    <name type="scientific">Hirschia litorea</name>
    <dbReference type="NCBI Taxonomy" id="1199156"/>
    <lineage>
        <taxon>Bacteria</taxon>
        <taxon>Pseudomonadati</taxon>
        <taxon>Pseudomonadota</taxon>
        <taxon>Alphaproteobacteria</taxon>
        <taxon>Hyphomonadales</taxon>
        <taxon>Hyphomonadaceae</taxon>
        <taxon>Hirschia</taxon>
    </lineage>
</organism>
<evidence type="ECO:0000256" key="5">
    <source>
        <dbReference type="ARBA" id="ARBA00013200"/>
    </source>
</evidence>
<accession>A0ABW2IHN1</accession>
<comment type="pathway">
    <text evidence="3 19">Cofactor biosynthesis; adenosylcobalamin biosynthesis; adenosylcobalamin from cob(II)yrinate a,c-diamide: step 7/7.</text>
</comment>
<dbReference type="Proteomes" id="UP001596492">
    <property type="component" value="Unassembled WGS sequence"/>
</dbReference>
<evidence type="ECO:0000256" key="15">
    <source>
        <dbReference type="ARBA" id="ARBA00032605"/>
    </source>
</evidence>
<dbReference type="InterPro" id="IPR003805">
    <property type="entry name" value="CobS"/>
</dbReference>
<evidence type="ECO:0000256" key="9">
    <source>
        <dbReference type="ARBA" id="ARBA00022679"/>
    </source>
</evidence>
<evidence type="ECO:0000256" key="17">
    <source>
        <dbReference type="ARBA" id="ARBA00048623"/>
    </source>
</evidence>
<proteinExistence type="inferred from homology"/>
<evidence type="ECO:0000256" key="4">
    <source>
        <dbReference type="ARBA" id="ARBA00010561"/>
    </source>
</evidence>
<keyword evidence="12 19" id="KW-1133">Transmembrane helix</keyword>
<evidence type="ECO:0000256" key="13">
    <source>
        <dbReference type="ARBA" id="ARBA00023136"/>
    </source>
</evidence>
<dbReference type="RefSeq" id="WP_382165319.1">
    <property type="nucleotide sequence ID" value="NZ_JBHTBR010000002.1"/>
</dbReference>
<keyword evidence="8 19" id="KW-0169">Cobalamin biosynthesis</keyword>
<feature type="transmembrane region" description="Helical" evidence="19">
    <location>
        <begin position="140"/>
        <end position="161"/>
    </location>
</feature>
<dbReference type="EMBL" id="JBHTBR010000002">
    <property type="protein sequence ID" value="MFC7290431.1"/>
    <property type="molecule type" value="Genomic_DNA"/>
</dbReference>
<dbReference type="Pfam" id="PF02654">
    <property type="entry name" value="CobS"/>
    <property type="match status" value="1"/>
</dbReference>
<feature type="transmembrane region" description="Helical" evidence="19">
    <location>
        <begin position="114"/>
        <end position="134"/>
    </location>
</feature>
<dbReference type="GO" id="GO:0051073">
    <property type="term" value="F:adenosylcobinamide-GDP ribazoletransferase activity"/>
    <property type="evidence" value="ECO:0007669"/>
    <property type="project" value="UniProtKB-EC"/>
</dbReference>
<evidence type="ECO:0000313" key="21">
    <source>
        <dbReference type="Proteomes" id="UP001596492"/>
    </source>
</evidence>
<comment type="function">
    <text evidence="14 19">Joins adenosylcobinamide-GDP and alpha-ribazole to generate adenosylcobalamin (Ado-cobalamin). Also synthesizes adenosylcobalamin 5'-phosphate from adenosylcobinamide-GDP and alpha-ribazole 5'-phosphate.</text>
</comment>
<evidence type="ECO:0000256" key="8">
    <source>
        <dbReference type="ARBA" id="ARBA00022573"/>
    </source>
</evidence>
<comment type="catalytic activity">
    <reaction evidence="18 19">
        <text>alpha-ribazole 5'-phosphate + adenosylcob(III)inamide-GDP = adenosylcob(III)alamin 5'-phosphate + GMP + H(+)</text>
        <dbReference type="Rhea" id="RHEA:23560"/>
        <dbReference type="ChEBI" id="CHEBI:15378"/>
        <dbReference type="ChEBI" id="CHEBI:57918"/>
        <dbReference type="ChEBI" id="CHEBI:58115"/>
        <dbReference type="ChEBI" id="CHEBI:60487"/>
        <dbReference type="ChEBI" id="CHEBI:60493"/>
        <dbReference type="EC" id="2.7.8.26"/>
    </reaction>
</comment>
<comment type="catalytic activity">
    <reaction evidence="17 19">
        <text>alpha-ribazole + adenosylcob(III)inamide-GDP = adenosylcob(III)alamin + GMP + H(+)</text>
        <dbReference type="Rhea" id="RHEA:16049"/>
        <dbReference type="ChEBI" id="CHEBI:10329"/>
        <dbReference type="ChEBI" id="CHEBI:15378"/>
        <dbReference type="ChEBI" id="CHEBI:18408"/>
        <dbReference type="ChEBI" id="CHEBI:58115"/>
        <dbReference type="ChEBI" id="CHEBI:60487"/>
        <dbReference type="EC" id="2.7.8.26"/>
    </reaction>
</comment>
<evidence type="ECO:0000256" key="18">
    <source>
        <dbReference type="ARBA" id="ARBA00049504"/>
    </source>
</evidence>
<keyword evidence="11 19" id="KW-0460">Magnesium</keyword>